<keyword evidence="1" id="KW-0812">Transmembrane</keyword>
<dbReference type="PROSITE" id="PS50887">
    <property type="entry name" value="GGDEF"/>
    <property type="match status" value="1"/>
</dbReference>
<evidence type="ECO:0000313" key="3">
    <source>
        <dbReference type="EMBL" id="OFJ54876.1"/>
    </source>
</evidence>
<feature type="transmembrane region" description="Helical" evidence="1">
    <location>
        <begin position="170"/>
        <end position="194"/>
    </location>
</feature>
<dbReference type="PANTHER" id="PTHR45138">
    <property type="entry name" value="REGULATORY COMPONENTS OF SENSORY TRANSDUCTION SYSTEM"/>
    <property type="match status" value="1"/>
</dbReference>
<dbReference type="Pfam" id="PF00990">
    <property type="entry name" value="GGDEF"/>
    <property type="match status" value="1"/>
</dbReference>
<dbReference type="CDD" id="cd01949">
    <property type="entry name" value="GGDEF"/>
    <property type="match status" value="1"/>
</dbReference>
<sequence>MNYQRRPRRGDGLSRVNTWLSEEDHFEWLSIFLRSRGLDAKARLAMATVTGSAALVPLSAMMRRRVPLESVIVGSVGVVVCLFMTWFWLTRWPTRRQSLYSVTLGAVCVSAWSLTEPRAAVAALACMVLAVTGGYIALLHSTRTLAFNVVIAVATACVATYRLAESIDAATAIAAFWLVWLLTIVAPVCIRGALKALRHYATRSDQDPLTGLLNRRAFAAQATRMVLSNPSLSEANPTLHVLMIDLDDFKSVNDTHGHAAGDDVLRRAAQAIVEHTPRQGVTCRAGGEEFLVALRDGPRQGLRLADELCEAIRVSCDGVGASIGVASMAMRDGSFDWTASIDRLVAAADTAMYAAKRAGGNRVHVAEE</sequence>
<feature type="transmembrane region" description="Helical" evidence="1">
    <location>
        <begin position="120"/>
        <end position="138"/>
    </location>
</feature>
<comment type="caution">
    <text evidence="3">The sequence shown here is derived from an EMBL/GenBank/DDBJ whole genome shotgun (WGS) entry which is preliminary data.</text>
</comment>
<dbReference type="SUPFAM" id="SSF55073">
    <property type="entry name" value="Nucleotide cyclase"/>
    <property type="match status" value="1"/>
</dbReference>
<dbReference type="AlphaFoldDB" id="A0A1E8Q8W4"/>
<dbReference type="PANTHER" id="PTHR45138:SF9">
    <property type="entry name" value="DIGUANYLATE CYCLASE DGCM-RELATED"/>
    <property type="match status" value="1"/>
</dbReference>
<name>A0A1E8Q8W4_9MYCO</name>
<reference evidence="3 4" key="1">
    <citation type="submission" date="2016-09" db="EMBL/GenBank/DDBJ databases">
        <title>genome sequence of Mycobacterium sp. 739 SCH.</title>
        <authorList>
            <person name="Greninger A.L."/>
            <person name="Qin X."/>
            <person name="Jerome K."/>
            <person name="Vora S."/>
            <person name="Quinn K."/>
        </authorList>
    </citation>
    <scope>NUCLEOTIDE SEQUENCE [LARGE SCALE GENOMIC DNA]</scope>
    <source>
        <strain evidence="3 4">SCH</strain>
    </source>
</reference>
<feature type="domain" description="GGDEF" evidence="2">
    <location>
        <begin position="237"/>
        <end position="368"/>
    </location>
</feature>
<dbReference type="NCBIfam" id="TIGR00254">
    <property type="entry name" value="GGDEF"/>
    <property type="match status" value="1"/>
</dbReference>
<dbReference type="InterPro" id="IPR043128">
    <property type="entry name" value="Rev_trsase/Diguanyl_cyclase"/>
</dbReference>
<gene>
    <name evidence="3" type="ORF">BEL07_04775</name>
</gene>
<keyword evidence="1" id="KW-0472">Membrane</keyword>
<dbReference type="GO" id="GO:0005886">
    <property type="term" value="C:plasma membrane"/>
    <property type="evidence" value="ECO:0007669"/>
    <property type="project" value="TreeGrafter"/>
</dbReference>
<keyword evidence="4" id="KW-1185">Reference proteome</keyword>
<dbReference type="InterPro" id="IPR029787">
    <property type="entry name" value="Nucleotide_cyclase"/>
</dbReference>
<feature type="transmembrane region" description="Helical" evidence="1">
    <location>
        <begin position="68"/>
        <end position="89"/>
    </location>
</feature>
<feature type="transmembrane region" description="Helical" evidence="1">
    <location>
        <begin position="145"/>
        <end position="164"/>
    </location>
</feature>
<dbReference type="GO" id="GO:1902201">
    <property type="term" value="P:negative regulation of bacterial-type flagellum-dependent cell motility"/>
    <property type="evidence" value="ECO:0007669"/>
    <property type="project" value="TreeGrafter"/>
</dbReference>
<dbReference type="Proteomes" id="UP000178953">
    <property type="component" value="Unassembled WGS sequence"/>
</dbReference>
<dbReference type="EMBL" id="MCHX01000008">
    <property type="protein sequence ID" value="OFJ54876.1"/>
    <property type="molecule type" value="Genomic_DNA"/>
</dbReference>
<evidence type="ECO:0000256" key="1">
    <source>
        <dbReference type="SAM" id="Phobius"/>
    </source>
</evidence>
<dbReference type="InterPro" id="IPR050469">
    <property type="entry name" value="Diguanylate_Cyclase"/>
</dbReference>
<protein>
    <recommendedName>
        <fullName evidence="2">GGDEF domain-containing protein</fullName>
    </recommendedName>
</protein>
<evidence type="ECO:0000259" key="2">
    <source>
        <dbReference type="PROSITE" id="PS50887"/>
    </source>
</evidence>
<dbReference type="Gene3D" id="3.30.70.270">
    <property type="match status" value="1"/>
</dbReference>
<keyword evidence="1" id="KW-1133">Transmembrane helix</keyword>
<proteinExistence type="predicted"/>
<evidence type="ECO:0000313" key="4">
    <source>
        <dbReference type="Proteomes" id="UP000178953"/>
    </source>
</evidence>
<dbReference type="GO" id="GO:0052621">
    <property type="term" value="F:diguanylate cyclase activity"/>
    <property type="evidence" value="ECO:0007669"/>
    <property type="project" value="TreeGrafter"/>
</dbReference>
<dbReference type="InterPro" id="IPR000160">
    <property type="entry name" value="GGDEF_dom"/>
</dbReference>
<dbReference type="SMART" id="SM00267">
    <property type="entry name" value="GGDEF"/>
    <property type="match status" value="1"/>
</dbReference>
<organism evidence="3 4">
    <name type="scientific">Mycolicibacterium grossiae</name>
    <dbReference type="NCBI Taxonomy" id="1552759"/>
    <lineage>
        <taxon>Bacteria</taxon>
        <taxon>Bacillati</taxon>
        <taxon>Actinomycetota</taxon>
        <taxon>Actinomycetes</taxon>
        <taxon>Mycobacteriales</taxon>
        <taxon>Mycobacteriaceae</taxon>
        <taxon>Mycolicibacterium</taxon>
    </lineage>
</organism>
<dbReference type="GO" id="GO:0043709">
    <property type="term" value="P:cell adhesion involved in single-species biofilm formation"/>
    <property type="evidence" value="ECO:0007669"/>
    <property type="project" value="TreeGrafter"/>
</dbReference>
<accession>A0A1E8Q8W4</accession>